<comment type="caution">
    <text evidence="11">The sequence shown here is derived from an EMBL/GenBank/DDBJ whole genome shotgun (WGS) entry which is preliminary data.</text>
</comment>
<dbReference type="AlphaFoldDB" id="A0AB73INM2"/>
<organism evidence="11 12">
    <name type="scientific">Paraburkholderia caledonica</name>
    <dbReference type="NCBI Taxonomy" id="134536"/>
    <lineage>
        <taxon>Bacteria</taxon>
        <taxon>Pseudomonadati</taxon>
        <taxon>Pseudomonadota</taxon>
        <taxon>Betaproteobacteria</taxon>
        <taxon>Burkholderiales</taxon>
        <taxon>Burkholderiaceae</taxon>
        <taxon>Paraburkholderia</taxon>
    </lineage>
</organism>
<dbReference type="Proteomes" id="UP001229486">
    <property type="component" value="Unassembled WGS sequence"/>
</dbReference>
<dbReference type="GO" id="GO:0004888">
    <property type="term" value="F:transmembrane signaling receptor activity"/>
    <property type="evidence" value="ECO:0007669"/>
    <property type="project" value="TreeGrafter"/>
</dbReference>
<evidence type="ECO:0000256" key="4">
    <source>
        <dbReference type="ARBA" id="ARBA00022989"/>
    </source>
</evidence>
<dbReference type="Pfam" id="PF00015">
    <property type="entry name" value="MCPsignal"/>
    <property type="match status" value="1"/>
</dbReference>
<dbReference type="InterPro" id="IPR033479">
    <property type="entry name" value="dCache_1"/>
</dbReference>
<dbReference type="SMART" id="SM00304">
    <property type="entry name" value="HAMP"/>
    <property type="match status" value="1"/>
</dbReference>
<dbReference type="GO" id="GO:0006935">
    <property type="term" value="P:chemotaxis"/>
    <property type="evidence" value="ECO:0007669"/>
    <property type="project" value="TreeGrafter"/>
</dbReference>
<comment type="subcellular location">
    <subcellularLocation>
        <location evidence="1">Cell membrane</location>
        <topology evidence="1">Multi-pass membrane protein</topology>
    </subcellularLocation>
</comment>
<keyword evidence="3 8" id="KW-0812">Transmembrane</keyword>
<dbReference type="Pfam" id="PF00672">
    <property type="entry name" value="HAMP"/>
    <property type="match status" value="1"/>
</dbReference>
<feature type="transmembrane region" description="Helical" evidence="8">
    <location>
        <begin position="276"/>
        <end position="298"/>
    </location>
</feature>
<dbReference type="InterPro" id="IPR003660">
    <property type="entry name" value="HAMP_dom"/>
</dbReference>
<dbReference type="CDD" id="cd06225">
    <property type="entry name" value="HAMP"/>
    <property type="match status" value="1"/>
</dbReference>
<dbReference type="SUPFAM" id="SSF103190">
    <property type="entry name" value="Sensory domain-like"/>
    <property type="match status" value="1"/>
</dbReference>
<dbReference type="InterPro" id="IPR004089">
    <property type="entry name" value="MCPsignal_dom"/>
</dbReference>
<dbReference type="SMART" id="SM00283">
    <property type="entry name" value="MA"/>
    <property type="match status" value="1"/>
</dbReference>
<evidence type="ECO:0000313" key="11">
    <source>
        <dbReference type="EMBL" id="MDP9651574.1"/>
    </source>
</evidence>
<evidence type="ECO:0000256" key="3">
    <source>
        <dbReference type="ARBA" id="ARBA00022692"/>
    </source>
</evidence>
<dbReference type="RefSeq" id="WP_392396151.1">
    <property type="nucleotide sequence ID" value="NZ_JAURTK010000023.1"/>
</dbReference>
<dbReference type="SUPFAM" id="SSF58104">
    <property type="entry name" value="Methyl-accepting chemotaxis protein (MCP) signaling domain"/>
    <property type="match status" value="1"/>
</dbReference>
<evidence type="ECO:0000256" key="8">
    <source>
        <dbReference type="SAM" id="Phobius"/>
    </source>
</evidence>
<dbReference type="CDD" id="cd11386">
    <property type="entry name" value="MCP_signal"/>
    <property type="match status" value="1"/>
</dbReference>
<proteinExistence type="inferred from homology"/>
<keyword evidence="2" id="KW-1003">Cell membrane</keyword>
<evidence type="ECO:0000259" key="10">
    <source>
        <dbReference type="PROSITE" id="PS50885"/>
    </source>
</evidence>
<evidence type="ECO:0000256" key="1">
    <source>
        <dbReference type="ARBA" id="ARBA00004651"/>
    </source>
</evidence>
<dbReference type="PANTHER" id="PTHR43531">
    <property type="entry name" value="PROTEIN ICFG"/>
    <property type="match status" value="1"/>
</dbReference>
<evidence type="ECO:0000256" key="2">
    <source>
        <dbReference type="ARBA" id="ARBA00022475"/>
    </source>
</evidence>
<dbReference type="Gene3D" id="1.10.287.950">
    <property type="entry name" value="Methyl-accepting chemotaxis protein"/>
    <property type="match status" value="1"/>
</dbReference>
<dbReference type="GO" id="GO:0007165">
    <property type="term" value="P:signal transduction"/>
    <property type="evidence" value="ECO:0007669"/>
    <property type="project" value="UniProtKB-KW"/>
</dbReference>
<evidence type="ECO:0000256" key="7">
    <source>
        <dbReference type="PROSITE-ProRule" id="PRU00284"/>
    </source>
</evidence>
<accession>A0AB73INM2</accession>
<dbReference type="GO" id="GO:0005886">
    <property type="term" value="C:plasma membrane"/>
    <property type="evidence" value="ECO:0007669"/>
    <property type="project" value="UniProtKB-SubCell"/>
</dbReference>
<keyword evidence="7" id="KW-0807">Transducer</keyword>
<dbReference type="Pfam" id="PF02743">
    <property type="entry name" value="dCache_1"/>
    <property type="match status" value="1"/>
</dbReference>
<dbReference type="FunFam" id="1.10.287.950:FF:000001">
    <property type="entry name" value="Methyl-accepting chemotaxis sensory transducer"/>
    <property type="match status" value="1"/>
</dbReference>
<keyword evidence="5 8" id="KW-0472">Membrane</keyword>
<feature type="domain" description="Methyl-accepting transducer" evidence="9">
    <location>
        <begin position="354"/>
        <end position="583"/>
    </location>
</feature>
<dbReference type="CDD" id="cd12913">
    <property type="entry name" value="PDC1_MCP_like"/>
    <property type="match status" value="1"/>
</dbReference>
<evidence type="ECO:0000313" key="12">
    <source>
        <dbReference type="Proteomes" id="UP001229486"/>
    </source>
</evidence>
<dbReference type="PROSITE" id="PS50885">
    <property type="entry name" value="HAMP"/>
    <property type="match status" value="1"/>
</dbReference>
<dbReference type="CDD" id="cd12912">
    <property type="entry name" value="PDC2_MCP_like"/>
    <property type="match status" value="1"/>
</dbReference>
<gene>
    <name evidence="11" type="ORF">J2793_007049</name>
</gene>
<dbReference type="EMBL" id="JAURTK010000023">
    <property type="protein sequence ID" value="MDP9651574.1"/>
    <property type="molecule type" value="Genomic_DNA"/>
</dbReference>
<dbReference type="PANTHER" id="PTHR43531:SF16">
    <property type="entry name" value="METHYL-ACCEPTING CHEMOTAXIS PROTEIN II"/>
    <property type="match status" value="1"/>
</dbReference>
<keyword evidence="4 8" id="KW-1133">Transmembrane helix</keyword>
<sequence>MLSSIRARILAACITIVVLALVATTLINYVIAQNYNDDAIDRNLISLSRGHVAGIADWVATHGRMIQSLQNAALAADPTPVFKQMASAGGFTTVYAGYPNKSSFFSDATGISPDYDPTGRPWYKLAAQAGRLVVTPPYVDARSGNLVVTFAVPILQGGELKGVVAASVSMDAVIANVKSIRPTPSSFGMLIDSDGHVVAHPDPKFTLKPVADVSPTLGATSGAMIATATAPVEVTVDGATKLARAMSVPGTDWYALVLLDKAEATVGMRSLLSASLITLLVIVGVASLIIGAITSTAFRRLSQVRQAMAAIGSGEGDLTKRLPTGGGDEVADIARSFNSFVEKLNEVMRQIRDASESVRSAANEIATGNQDLSSRTESAAASLQETAASMEEITATVAQSAAAAEQADDRAAAASQTASYGGVVVSGVVSTMEEIEQASSRIGDIIGVIDGIAFQTNILALNAAVEAARAGEQGRGFAVVAQEVRSLAQRSAQAAREVKVLVESTVASVSAGAGQVRQAGDTMREIVSNVSNVTTIISEIAHAASEQKRGIEEVNHAVMQLDEMVQQNAALVEQSTAAAAALKSQSDALAQTVGKFKIA</sequence>
<evidence type="ECO:0000256" key="6">
    <source>
        <dbReference type="ARBA" id="ARBA00029447"/>
    </source>
</evidence>
<evidence type="ECO:0000256" key="5">
    <source>
        <dbReference type="ARBA" id="ARBA00023136"/>
    </source>
</evidence>
<protein>
    <submittedName>
        <fullName evidence="11">Methyl-accepting chemotaxis protein</fullName>
    </submittedName>
</protein>
<dbReference type="Gene3D" id="3.30.450.20">
    <property type="entry name" value="PAS domain"/>
    <property type="match status" value="2"/>
</dbReference>
<dbReference type="InterPro" id="IPR029151">
    <property type="entry name" value="Sensor-like_sf"/>
</dbReference>
<comment type="similarity">
    <text evidence="6">Belongs to the methyl-accepting chemotaxis (MCP) protein family.</text>
</comment>
<reference evidence="11" key="1">
    <citation type="submission" date="2023-07" db="EMBL/GenBank/DDBJ databases">
        <title>Sorghum-associated microbial communities from plants grown in Nebraska, USA.</title>
        <authorList>
            <person name="Schachtman D."/>
        </authorList>
    </citation>
    <scope>NUCLEOTIDE SEQUENCE</scope>
    <source>
        <strain evidence="11">DS1061</strain>
    </source>
</reference>
<feature type="domain" description="HAMP" evidence="10">
    <location>
        <begin position="295"/>
        <end position="349"/>
    </location>
</feature>
<dbReference type="InterPro" id="IPR051310">
    <property type="entry name" value="MCP_chemotaxis"/>
</dbReference>
<evidence type="ECO:0000259" key="9">
    <source>
        <dbReference type="PROSITE" id="PS50111"/>
    </source>
</evidence>
<name>A0AB73INM2_9BURK</name>
<dbReference type="PROSITE" id="PS50111">
    <property type="entry name" value="CHEMOTAXIS_TRANSDUC_2"/>
    <property type="match status" value="1"/>
</dbReference>